<evidence type="ECO:0000256" key="12">
    <source>
        <dbReference type="HAMAP-Rule" id="MF_00418"/>
    </source>
</evidence>
<comment type="catalytic activity">
    <reaction evidence="11 12">
        <text>L-aspartate 4-semialdehyde + pyruvate = (2S,4S)-4-hydroxy-2,3,4,5-tetrahydrodipicolinate + H2O + H(+)</text>
        <dbReference type="Rhea" id="RHEA:34171"/>
        <dbReference type="ChEBI" id="CHEBI:15361"/>
        <dbReference type="ChEBI" id="CHEBI:15377"/>
        <dbReference type="ChEBI" id="CHEBI:15378"/>
        <dbReference type="ChEBI" id="CHEBI:67139"/>
        <dbReference type="ChEBI" id="CHEBI:537519"/>
        <dbReference type="EC" id="4.3.3.7"/>
    </reaction>
</comment>
<evidence type="ECO:0000256" key="8">
    <source>
        <dbReference type="ARBA" id="ARBA00023154"/>
    </source>
</evidence>
<dbReference type="HAMAP" id="MF_00418">
    <property type="entry name" value="DapA"/>
    <property type="match status" value="1"/>
</dbReference>
<dbReference type="Gene3D" id="3.20.20.70">
    <property type="entry name" value="Aldolase class I"/>
    <property type="match status" value="1"/>
</dbReference>
<dbReference type="PANTHER" id="PTHR12128:SF66">
    <property type="entry name" value="4-HYDROXY-2-OXOGLUTARATE ALDOLASE, MITOCHONDRIAL"/>
    <property type="match status" value="1"/>
</dbReference>
<evidence type="ECO:0000256" key="5">
    <source>
        <dbReference type="ARBA" id="ARBA00022490"/>
    </source>
</evidence>
<comment type="pathway">
    <text evidence="2 12">Amino-acid biosynthesis; L-lysine biosynthesis via DAP pathway; (S)-tetrahydrodipicolinate from L-aspartate: step 3/4.</text>
</comment>
<name>A0ABT8GDQ8_9MICO</name>
<comment type="similarity">
    <text evidence="3 12 13">Belongs to the DapA family.</text>
</comment>
<evidence type="ECO:0000256" key="13">
    <source>
        <dbReference type="PIRNR" id="PIRNR001365"/>
    </source>
</evidence>
<comment type="caution">
    <text evidence="12">Was originally thought to be a dihydrodipicolinate synthase (DHDPS), catalyzing the condensation of (S)-aspartate-beta-semialdehyde [(S)-ASA] and pyruvate to dihydrodipicolinate (DHDP). However, it was shown in E.coli that the product of the enzymatic reaction is not dihydrodipicolinate but in fact (4S)-4-hydroxy-2,3,4,5-tetrahydro-(2S)-dipicolinic acid (HTPA), and that the consecutive dehydration reaction leading to DHDP is not spontaneous but catalyzed by DapB.</text>
</comment>
<evidence type="ECO:0000256" key="2">
    <source>
        <dbReference type="ARBA" id="ARBA00005120"/>
    </source>
</evidence>
<protein>
    <recommendedName>
        <fullName evidence="4 12">4-hydroxy-tetrahydrodipicolinate synthase</fullName>
        <shortName evidence="12">HTPA synthase</shortName>
        <ecNumber evidence="4 12">4.3.3.7</ecNumber>
    </recommendedName>
</protein>
<dbReference type="InterPro" id="IPR020625">
    <property type="entry name" value="Schiff_base-form_aldolases_AS"/>
</dbReference>
<dbReference type="InterPro" id="IPR020624">
    <property type="entry name" value="Schiff_base-form_aldolases_CS"/>
</dbReference>
<keyword evidence="5 12" id="KW-0963">Cytoplasm</keyword>
<dbReference type="Pfam" id="PF00701">
    <property type="entry name" value="DHDPS"/>
    <property type="match status" value="1"/>
</dbReference>
<comment type="function">
    <text evidence="1 12">Catalyzes the condensation of (S)-aspartate-beta-semialdehyde [(S)-ASA] and pyruvate to 4-hydroxy-tetrahydrodipicolinate (HTPA).</text>
</comment>
<feature type="binding site" evidence="12">
    <location>
        <position position="206"/>
    </location>
    <ligand>
        <name>pyruvate</name>
        <dbReference type="ChEBI" id="CHEBI:15361"/>
    </ligand>
</feature>
<evidence type="ECO:0000256" key="3">
    <source>
        <dbReference type="ARBA" id="ARBA00007592"/>
    </source>
</evidence>
<evidence type="ECO:0000256" key="9">
    <source>
        <dbReference type="ARBA" id="ARBA00023239"/>
    </source>
</evidence>
<sequence length="298" mass="30430">MNDPRPLGTVLTAMVTPMHADGTIDIDSTIVLANHLLDHGSDGLVISGTTGEAPTTHAPEKLELTRALVDAVGHRATLIAGAGSNDTAHAVMMAEQATEAGVDGVLALVPYYSKPSQKGVVAHLRAIAGATDLPVMLYDIPGRTGIALSDGSLDELAEVANIVANKDATADVAAAKDRIARTGLAWYSGDDPLTLEFMRAGAAGVVSVSAHVAGERIAAMIAAHDAGDTGLADSLHDALLPVHDAIFNGPGASNAKAAMQLLGVIPSRHMRLPLLPLDDDELDALAAALRAAGVPLTP</sequence>
<organism evidence="14 15">
    <name type="scientific">Demequina muriae</name>
    <dbReference type="NCBI Taxonomy" id="3051664"/>
    <lineage>
        <taxon>Bacteria</taxon>
        <taxon>Bacillati</taxon>
        <taxon>Actinomycetota</taxon>
        <taxon>Actinomycetes</taxon>
        <taxon>Micrococcales</taxon>
        <taxon>Demequinaceae</taxon>
        <taxon>Demequina</taxon>
    </lineage>
</organism>
<dbReference type="PIRSF" id="PIRSF001365">
    <property type="entry name" value="DHDPS"/>
    <property type="match status" value="1"/>
</dbReference>
<dbReference type="EC" id="4.3.3.7" evidence="4 12"/>
<evidence type="ECO:0000313" key="15">
    <source>
        <dbReference type="Proteomes" id="UP001172708"/>
    </source>
</evidence>
<keyword evidence="10 12" id="KW-0704">Schiff base</keyword>
<dbReference type="PANTHER" id="PTHR12128">
    <property type="entry name" value="DIHYDRODIPICOLINATE SYNTHASE"/>
    <property type="match status" value="1"/>
</dbReference>
<dbReference type="Proteomes" id="UP001172708">
    <property type="component" value="Unassembled WGS sequence"/>
</dbReference>
<evidence type="ECO:0000256" key="4">
    <source>
        <dbReference type="ARBA" id="ARBA00012086"/>
    </source>
</evidence>
<evidence type="ECO:0000256" key="6">
    <source>
        <dbReference type="ARBA" id="ARBA00022605"/>
    </source>
</evidence>
<dbReference type="CDD" id="cd00950">
    <property type="entry name" value="DHDPS"/>
    <property type="match status" value="1"/>
</dbReference>
<evidence type="ECO:0000313" key="14">
    <source>
        <dbReference type="EMBL" id="MDN4479561.1"/>
    </source>
</evidence>
<feature type="active site" description="Schiff-base intermediate with substrate" evidence="12">
    <location>
        <position position="166"/>
    </location>
</feature>
<keyword evidence="15" id="KW-1185">Reference proteome</keyword>
<evidence type="ECO:0000256" key="1">
    <source>
        <dbReference type="ARBA" id="ARBA00003294"/>
    </source>
</evidence>
<keyword evidence="7 12" id="KW-0220">Diaminopimelate biosynthesis</keyword>
<evidence type="ECO:0000256" key="10">
    <source>
        <dbReference type="ARBA" id="ARBA00023270"/>
    </source>
</evidence>
<comment type="caution">
    <text evidence="14">The sequence shown here is derived from an EMBL/GenBank/DDBJ whole genome shotgun (WGS) entry which is preliminary data.</text>
</comment>
<accession>A0ABT8GDQ8</accession>
<keyword evidence="6 12" id="KW-0028">Amino-acid biosynthesis</keyword>
<comment type="subcellular location">
    <subcellularLocation>
        <location evidence="12">Cytoplasm</location>
    </subcellularLocation>
</comment>
<comment type="subunit">
    <text evidence="12">Homotetramer; dimer of dimers.</text>
</comment>
<keyword evidence="9 12" id="KW-0456">Lyase</keyword>
<evidence type="ECO:0000256" key="7">
    <source>
        <dbReference type="ARBA" id="ARBA00022915"/>
    </source>
</evidence>
<dbReference type="EMBL" id="JAUHQA010000001">
    <property type="protein sequence ID" value="MDN4479561.1"/>
    <property type="molecule type" value="Genomic_DNA"/>
</dbReference>
<dbReference type="PRINTS" id="PR00146">
    <property type="entry name" value="DHPICSNTHASE"/>
</dbReference>
<feature type="site" description="Part of a proton relay during catalysis" evidence="12">
    <location>
        <position position="112"/>
    </location>
</feature>
<gene>
    <name evidence="12 14" type="primary">dapA</name>
    <name evidence="14" type="ORF">QQX02_01305</name>
</gene>
<dbReference type="InterPro" id="IPR005263">
    <property type="entry name" value="DapA"/>
</dbReference>
<dbReference type="InterPro" id="IPR013785">
    <property type="entry name" value="Aldolase_TIM"/>
</dbReference>
<reference evidence="14" key="1">
    <citation type="submission" date="2023-06" db="EMBL/GenBank/DDBJ databases">
        <title>Egi l300058.</title>
        <authorList>
            <person name="Gao L."/>
            <person name="Fang B.-Z."/>
            <person name="Li W.-J."/>
        </authorList>
    </citation>
    <scope>NUCLEOTIDE SEQUENCE</scope>
    <source>
        <strain evidence="14">EGI L300058</strain>
    </source>
</reference>
<feature type="site" description="Part of a proton relay during catalysis" evidence="12">
    <location>
        <position position="49"/>
    </location>
</feature>
<dbReference type="GO" id="GO:0008840">
    <property type="term" value="F:4-hydroxy-tetrahydrodipicolinate synthase activity"/>
    <property type="evidence" value="ECO:0007669"/>
    <property type="project" value="UniProtKB-EC"/>
</dbReference>
<dbReference type="InterPro" id="IPR002220">
    <property type="entry name" value="DapA-like"/>
</dbReference>
<dbReference type="SUPFAM" id="SSF51569">
    <property type="entry name" value="Aldolase"/>
    <property type="match status" value="1"/>
</dbReference>
<dbReference type="SMART" id="SM01130">
    <property type="entry name" value="DHDPS"/>
    <property type="match status" value="1"/>
</dbReference>
<dbReference type="PROSITE" id="PS00666">
    <property type="entry name" value="DHDPS_2"/>
    <property type="match status" value="1"/>
</dbReference>
<dbReference type="RefSeq" id="WP_301140728.1">
    <property type="nucleotide sequence ID" value="NZ_JAUHQA010000001.1"/>
</dbReference>
<evidence type="ECO:0000256" key="11">
    <source>
        <dbReference type="ARBA" id="ARBA00047836"/>
    </source>
</evidence>
<keyword evidence="8 12" id="KW-0457">Lysine biosynthesis</keyword>
<feature type="active site" description="Proton donor/acceptor" evidence="12">
    <location>
        <position position="138"/>
    </location>
</feature>
<dbReference type="PROSITE" id="PS00665">
    <property type="entry name" value="DHDPS_1"/>
    <property type="match status" value="1"/>
</dbReference>
<proteinExistence type="inferred from homology"/>
<dbReference type="NCBIfam" id="TIGR00674">
    <property type="entry name" value="dapA"/>
    <property type="match status" value="1"/>
</dbReference>
<feature type="binding site" evidence="12">
    <location>
        <position position="50"/>
    </location>
    <ligand>
        <name>pyruvate</name>
        <dbReference type="ChEBI" id="CHEBI:15361"/>
    </ligand>
</feature>